<dbReference type="Proteomes" id="UP000297643">
    <property type="component" value="Unassembled WGS sequence"/>
</dbReference>
<proteinExistence type="inferred from homology"/>
<evidence type="ECO:0000313" key="3">
    <source>
        <dbReference type="Proteomes" id="UP000297643"/>
    </source>
</evidence>
<evidence type="ECO:0000313" key="2">
    <source>
        <dbReference type="EMBL" id="TFC05231.1"/>
    </source>
</evidence>
<dbReference type="InterPro" id="IPR000600">
    <property type="entry name" value="ROK"/>
</dbReference>
<dbReference type="Gene3D" id="3.30.420.40">
    <property type="match status" value="2"/>
</dbReference>
<dbReference type="RefSeq" id="WP_134507611.1">
    <property type="nucleotide sequence ID" value="NZ_SOFM01000016.1"/>
</dbReference>
<dbReference type="EMBL" id="SOFM01000016">
    <property type="protein sequence ID" value="TFC05231.1"/>
    <property type="molecule type" value="Genomic_DNA"/>
</dbReference>
<name>A0A4R8W9B8_9MICO</name>
<organism evidence="2 3">
    <name type="scientific">Cryobacterium mannosilyticum</name>
    <dbReference type="NCBI Taxonomy" id="1259190"/>
    <lineage>
        <taxon>Bacteria</taxon>
        <taxon>Bacillati</taxon>
        <taxon>Actinomycetota</taxon>
        <taxon>Actinomycetes</taxon>
        <taxon>Micrococcales</taxon>
        <taxon>Microbacteriaceae</taxon>
        <taxon>Cryobacterium</taxon>
    </lineage>
</organism>
<protein>
    <submittedName>
        <fullName evidence="2">ROK family protein</fullName>
    </submittedName>
</protein>
<comment type="similarity">
    <text evidence="1">Belongs to the ROK (NagC/XylR) family.</text>
</comment>
<dbReference type="AlphaFoldDB" id="A0A4R8W9B8"/>
<dbReference type="Pfam" id="PF00480">
    <property type="entry name" value="ROK"/>
    <property type="match status" value="1"/>
</dbReference>
<keyword evidence="3" id="KW-1185">Reference proteome</keyword>
<accession>A0A4R8W9B8</accession>
<evidence type="ECO:0000256" key="1">
    <source>
        <dbReference type="ARBA" id="ARBA00006479"/>
    </source>
</evidence>
<sequence length="317" mass="32676">MPDNDFTARPDDIFVIGIDLGGTKIRGGIATLSGDIVADKKILTNTNGIDLVDQIVDLVADLCETIGARLDQVAATGIGGAGVPNQAGSSFDLAPNLTALDNKPFAQGLIRRLGHPVILENDVNVAAIGELHHGVGLNTSNFVFISVGTGIGMGIVANGQLVRGARSSAGEIGFLPFGSDELVLSNHVRGPLEEAVAGDALAKTYHASTGHSLSAQEIFARAAHGEPHAVAAVDHEAKWLATAIVAVRAVLDPEVFVLGGGIGSRADLLPPIQSWLTRLGAHSLDIRSSELGHRAPIAGAVRLALDAALPSLEGQPR</sequence>
<dbReference type="InterPro" id="IPR043129">
    <property type="entry name" value="ATPase_NBD"/>
</dbReference>
<comment type="caution">
    <text evidence="2">The sequence shown here is derived from an EMBL/GenBank/DDBJ whole genome shotgun (WGS) entry which is preliminary data.</text>
</comment>
<dbReference type="SUPFAM" id="SSF53067">
    <property type="entry name" value="Actin-like ATPase domain"/>
    <property type="match status" value="1"/>
</dbReference>
<gene>
    <name evidence="2" type="ORF">E3O32_05940</name>
</gene>
<reference evidence="2 3" key="1">
    <citation type="submission" date="2019-03" db="EMBL/GenBank/DDBJ databases">
        <title>Genomics of glacier-inhabiting Cryobacterium strains.</title>
        <authorList>
            <person name="Liu Q."/>
            <person name="Xin Y.-H."/>
        </authorList>
    </citation>
    <scope>NUCLEOTIDE SEQUENCE [LARGE SCALE GENOMIC DNA]</scope>
    <source>
        <strain evidence="2 3">RHLT2-21</strain>
    </source>
</reference>
<dbReference type="PANTHER" id="PTHR18964">
    <property type="entry name" value="ROK (REPRESSOR, ORF, KINASE) FAMILY"/>
    <property type="match status" value="1"/>
</dbReference>
<dbReference type="PANTHER" id="PTHR18964:SF173">
    <property type="entry name" value="GLUCOKINASE"/>
    <property type="match status" value="1"/>
</dbReference>